<dbReference type="AlphaFoldDB" id="A0A5C8PJQ7"/>
<protein>
    <submittedName>
        <fullName evidence="2">CoA transferase</fullName>
    </submittedName>
</protein>
<reference evidence="2 3" key="1">
    <citation type="submission" date="2019-06" db="EMBL/GenBank/DDBJ databases">
        <title>New taxonomy in bacterial strain CC-CFT640, isolated from vineyard.</title>
        <authorList>
            <person name="Lin S.-Y."/>
            <person name="Tsai C.-F."/>
            <person name="Young C.-C."/>
        </authorList>
    </citation>
    <scope>NUCLEOTIDE SEQUENCE [LARGE SCALE GENOMIC DNA]</scope>
    <source>
        <strain evidence="2 3">CC-CFT640</strain>
    </source>
</reference>
<dbReference type="InterPro" id="IPR044855">
    <property type="entry name" value="CoA-Trfase_III_dom3_sf"/>
</dbReference>
<dbReference type="EMBL" id="VDUZ01000024">
    <property type="protein sequence ID" value="TXL73633.1"/>
    <property type="molecule type" value="Genomic_DNA"/>
</dbReference>
<dbReference type="SUPFAM" id="SSF89796">
    <property type="entry name" value="CoA-transferase family III (CaiB/BaiF)"/>
    <property type="match status" value="1"/>
</dbReference>
<keyword evidence="3" id="KW-1185">Reference proteome</keyword>
<evidence type="ECO:0000313" key="3">
    <source>
        <dbReference type="Proteomes" id="UP000321638"/>
    </source>
</evidence>
<proteinExistence type="predicted"/>
<dbReference type="Gene3D" id="3.30.1540.10">
    <property type="entry name" value="formyl-coa transferase, domain 3"/>
    <property type="match status" value="1"/>
</dbReference>
<dbReference type="GO" id="GO:0008410">
    <property type="term" value="F:CoA-transferase activity"/>
    <property type="evidence" value="ECO:0007669"/>
    <property type="project" value="TreeGrafter"/>
</dbReference>
<comment type="caution">
    <text evidence="2">The sequence shown here is derived from an EMBL/GenBank/DDBJ whole genome shotgun (WGS) entry which is preliminary data.</text>
</comment>
<evidence type="ECO:0000313" key="2">
    <source>
        <dbReference type="EMBL" id="TXL73633.1"/>
    </source>
</evidence>
<gene>
    <name evidence="2" type="ORF">FHP25_20680</name>
</gene>
<accession>A0A5C8PJQ7</accession>
<dbReference type="InterPro" id="IPR050483">
    <property type="entry name" value="CoA-transferase_III_domain"/>
</dbReference>
<evidence type="ECO:0000256" key="1">
    <source>
        <dbReference type="ARBA" id="ARBA00022679"/>
    </source>
</evidence>
<dbReference type="PANTHER" id="PTHR48207">
    <property type="entry name" value="SUCCINATE--HYDROXYMETHYLGLUTARATE COA-TRANSFERASE"/>
    <property type="match status" value="1"/>
</dbReference>
<keyword evidence="1 2" id="KW-0808">Transferase</keyword>
<name>A0A5C8PJQ7_9HYPH</name>
<dbReference type="OrthoDB" id="7457784at2"/>
<dbReference type="InterPro" id="IPR003673">
    <property type="entry name" value="CoA-Trfase_fam_III"/>
</dbReference>
<dbReference type="InterPro" id="IPR023606">
    <property type="entry name" value="CoA-Trfase_III_dom_1_sf"/>
</dbReference>
<dbReference type="Gene3D" id="3.40.50.10540">
    <property type="entry name" value="Crotonobetainyl-coa:carnitine coa-transferase, domain 1"/>
    <property type="match status" value="1"/>
</dbReference>
<dbReference type="Pfam" id="PF02515">
    <property type="entry name" value="CoA_transf_3"/>
    <property type="match status" value="1"/>
</dbReference>
<dbReference type="PANTHER" id="PTHR48207:SF3">
    <property type="entry name" value="SUCCINATE--HYDROXYMETHYLGLUTARATE COA-TRANSFERASE"/>
    <property type="match status" value="1"/>
</dbReference>
<sequence length="407" mass="42206">MPPPCLSDVRVIDLSHVIAGPAASMYLAALGAEVLKVENPRAPDVMRFVEGGPEGAMSSTFATLNAGKKSLAIDLKNPRLRDVLFGLLRDADVLIENFRPGVAERLGIGYEAVRAINPRIIYLSISGYGQAGAWSRFGAYDQVVQALTGMMMANGEEDGPPTKVGFPVVDIATGMLGAMSVLAALHRRAATDAGSRIDTSLAQGALQLMRPMAVRVLATEQDGPRPGNRGFSGSPGAATFRCAGGWLAVAANTRRQFGVLCDLLGLPGVADDPALVRQVGDGGATNVLPVDAAELRRRLEGAFARHDAAALELRLNAAGVPAARVRRMGEFLHEARHGLHVDPGLQRLQGDAGAFLQLGPGVAGLGVAGATPAPMLGAGTADILRRAGLSPEEIGALAQDGAIRVSG</sequence>
<organism evidence="2 3">
    <name type="scientific">Vineibacter terrae</name>
    <dbReference type="NCBI Taxonomy" id="2586908"/>
    <lineage>
        <taxon>Bacteria</taxon>
        <taxon>Pseudomonadati</taxon>
        <taxon>Pseudomonadota</taxon>
        <taxon>Alphaproteobacteria</taxon>
        <taxon>Hyphomicrobiales</taxon>
        <taxon>Vineibacter</taxon>
    </lineage>
</organism>
<dbReference type="Proteomes" id="UP000321638">
    <property type="component" value="Unassembled WGS sequence"/>
</dbReference>